<dbReference type="AlphaFoldDB" id="A0AA38FWT9"/>
<dbReference type="EMBL" id="JAHRHJ020000006">
    <property type="protein sequence ID" value="KAH9310513.1"/>
    <property type="molecule type" value="Genomic_DNA"/>
</dbReference>
<name>A0AA38FWT9_TAXCH</name>
<feature type="non-terminal residue" evidence="1">
    <location>
        <position position="1"/>
    </location>
</feature>
<dbReference type="Proteomes" id="UP000824469">
    <property type="component" value="Unassembled WGS sequence"/>
</dbReference>
<sequence length="71" mass="8082">SQEGYLIMCISLLGFCEGPKTKVRNLTDRPLDVQIRVGVILKKAYRLKLGSSKTLRSRGDIQQVFTPRPQY</sequence>
<accession>A0AA38FWT9</accession>
<evidence type="ECO:0000313" key="1">
    <source>
        <dbReference type="EMBL" id="KAH9310513.1"/>
    </source>
</evidence>
<proteinExistence type="predicted"/>
<protein>
    <submittedName>
        <fullName evidence="1">Uncharacterized protein</fullName>
    </submittedName>
</protein>
<gene>
    <name evidence="1" type="ORF">KI387_025548</name>
</gene>
<feature type="non-terminal residue" evidence="1">
    <location>
        <position position="71"/>
    </location>
</feature>
<evidence type="ECO:0000313" key="2">
    <source>
        <dbReference type="Proteomes" id="UP000824469"/>
    </source>
</evidence>
<keyword evidence="2" id="KW-1185">Reference proteome</keyword>
<reference evidence="1 2" key="1">
    <citation type="journal article" date="2021" name="Nat. Plants">
        <title>The Taxus genome provides insights into paclitaxel biosynthesis.</title>
        <authorList>
            <person name="Xiong X."/>
            <person name="Gou J."/>
            <person name="Liao Q."/>
            <person name="Li Y."/>
            <person name="Zhou Q."/>
            <person name="Bi G."/>
            <person name="Li C."/>
            <person name="Du R."/>
            <person name="Wang X."/>
            <person name="Sun T."/>
            <person name="Guo L."/>
            <person name="Liang H."/>
            <person name="Lu P."/>
            <person name="Wu Y."/>
            <person name="Zhang Z."/>
            <person name="Ro D.K."/>
            <person name="Shang Y."/>
            <person name="Huang S."/>
            <person name="Yan J."/>
        </authorList>
    </citation>
    <scope>NUCLEOTIDE SEQUENCE [LARGE SCALE GENOMIC DNA]</scope>
    <source>
        <strain evidence="1">Ta-2019</strain>
    </source>
</reference>
<organism evidence="1 2">
    <name type="scientific">Taxus chinensis</name>
    <name type="common">Chinese yew</name>
    <name type="synonym">Taxus wallichiana var. chinensis</name>
    <dbReference type="NCBI Taxonomy" id="29808"/>
    <lineage>
        <taxon>Eukaryota</taxon>
        <taxon>Viridiplantae</taxon>
        <taxon>Streptophyta</taxon>
        <taxon>Embryophyta</taxon>
        <taxon>Tracheophyta</taxon>
        <taxon>Spermatophyta</taxon>
        <taxon>Pinopsida</taxon>
        <taxon>Pinidae</taxon>
        <taxon>Conifers II</taxon>
        <taxon>Cupressales</taxon>
        <taxon>Taxaceae</taxon>
        <taxon>Taxus</taxon>
    </lineage>
</organism>
<comment type="caution">
    <text evidence="1">The sequence shown here is derived from an EMBL/GenBank/DDBJ whole genome shotgun (WGS) entry which is preliminary data.</text>
</comment>